<proteinExistence type="predicted"/>
<evidence type="ECO:0000256" key="1">
    <source>
        <dbReference type="ARBA" id="ARBA00022909"/>
    </source>
</evidence>
<name>A0A9P6VLY2_9HELO</name>
<dbReference type="AlphaFoldDB" id="A0A9P6VLY2"/>
<keyword evidence="1" id="KW-0289">Folate biosynthesis</keyword>
<organism evidence="3 4">
    <name type="scientific">Hyphodiscus hymeniophilus</name>
    <dbReference type="NCBI Taxonomy" id="353542"/>
    <lineage>
        <taxon>Eukaryota</taxon>
        <taxon>Fungi</taxon>
        <taxon>Dikarya</taxon>
        <taxon>Ascomycota</taxon>
        <taxon>Pezizomycotina</taxon>
        <taxon>Leotiomycetes</taxon>
        <taxon>Helotiales</taxon>
        <taxon>Hyphodiscaceae</taxon>
        <taxon>Hyphodiscus</taxon>
    </lineage>
</organism>
<dbReference type="InterPro" id="IPR043133">
    <property type="entry name" value="GTP-CH-I_C/QueF"/>
</dbReference>
<dbReference type="SMART" id="SM00905">
    <property type="entry name" value="FolB"/>
    <property type="match status" value="1"/>
</dbReference>
<dbReference type="GO" id="GO:0004150">
    <property type="term" value="F:dihydroneopterin aldolase activity"/>
    <property type="evidence" value="ECO:0007669"/>
    <property type="project" value="InterPro"/>
</dbReference>
<dbReference type="Gene3D" id="3.30.1130.10">
    <property type="match status" value="2"/>
</dbReference>
<comment type="caution">
    <text evidence="3">The sequence shown here is derived from an EMBL/GenBank/DDBJ whole genome shotgun (WGS) entry which is preliminary data.</text>
</comment>
<evidence type="ECO:0000313" key="3">
    <source>
        <dbReference type="EMBL" id="KAG0650696.1"/>
    </source>
</evidence>
<sequence>MKAPRFLPRLSFSQVPKPRKSSKLSTHSKEKIFWPNLKNSWDLQRDLRQPPAKISVRNLQAILRVGRDAWGREGQVQPVLISATVSLRQPFDTASVQDEVTQSTINYGTLSIAILEAAHKFHDRGSAPTIDGSLSTVSDLISTIEQRIAPKVGEAPDALIQRSLVSSLELEITLPKALLNSTTGVSRTSATLFDALNEQEYRGMSVVLRDLRVSTLIGLNPNERLAKQLVIANIELDLWVTKQDIYNELEQIVVKTMEESSFQTLESLASHLAWKISRYIVYPHFVKHFEVREMNDPSFHFPCIKIGLSKPTAVTLADTPVVEICVDSRELFARAPPCAVSLPFPLQGPVEEWIKEHDPEGSKKNPVLGG</sequence>
<dbReference type="EMBL" id="VNKQ01000005">
    <property type="protein sequence ID" value="KAG0650696.1"/>
    <property type="molecule type" value="Genomic_DNA"/>
</dbReference>
<dbReference type="InterPro" id="IPR006157">
    <property type="entry name" value="FolB_dom"/>
</dbReference>
<gene>
    <name evidence="3" type="ORF">D0Z07_2484</name>
</gene>
<reference evidence="3" key="1">
    <citation type="submission" date="2019-07" db="EMBL/GenBank/DDBJ databases">
        <title>Hyphodiscus hymeniophilus genome sequencing and assembly.</title>
        <authorList>
            <person name="Kramer G."/>
            <person name="Nodwell J."/>
        </authorList>
    </citation>
    <scope>NUCLEOTIDE SEQUENCE</scope>
    <source>
        <strain evidence="3">ATCC 34498</strain>
    </source>
</reference>
<keyword evidence="4" id="KW-1185">Reference proteome</keyword>
<evidence type="ECO:0000313" key="4">
    <source>
        <dbReference type="Proteomes" id="UP000785200"/>
    </source>
</evidence>
<dbReference type="SUPFAM" id="SSF55620">
    <property type="entry name" value="Tetrahydrobiopterin biosynthesis enzymes-like"/>
    <property type="match status" value="1"/>
</dbReference>
<feature type="domain" description="Dihydroneopterin aldolase/epimerase" evidence="2">
    <location>
        <begin position="206"/>
        <end position="326"/>
    </location>
</feature>
<dbReference type="Pfam" id="PF02152">
    <property type="entry name" value="FolB"/>
    <property type="match status" value="1"/>
</dbReference>
<accession>A0A9P6VLY2</accession>
<dbReference type="GO" id="GO:0046656">
    <property type="term" value="P:folic acid biosynthetic process"/>
    <property type="evidence" value="ECO:0007669"/>
    <property type="project" value="UniProtKB-KW"/>
</dbReference>
<protein>
    <recommendedName>
        <fullName evidence="2">Dihydroneopterin aldolase/epimerase domain-containing protein</fullName>
    </recommendedName>
</protein>
<evidence type="ECO:0000259" key="2">
    <source>
        <dbReference type="SMART" id="SM00905"/>
    </source>
</evidence>
<dbReference type="Proteomes" id="UP000785200">
    <property type="component" value="Unassembled WGS sequence"/>
</dbReference>
<dbReference type="OrthoDB" id="5425486at2759"/>